<dbReference type="RefSeq" id="WP_090239168.1">
    <property type="nucleotide sequence ID" value="NZ_FOJW01000011.1"/>
</dbReference>
<gene>
    <name evidence="2" type="ORF">SAMN04488072_11152</name>
</gene>
<dbReference type="Proteomes" id="UP000198642">
    <property type="component" value="Unassembled WGS sequence"/>
</dbReference>
<dbReference type="OrthoDB" id="1698854at2"/>
<reference evidence="2 3" key="1">
    <citation type="submission" date="2016-10" db="EMBL/GenBank/DDBJ databases">
        <authorList>
            <person name="de Groot N.N."/>
        </authorList>
    </citation>
    <scope>NUCLEOTIDE SEQUENCE [LARGE SCALE GENOMIC DNA]</scope>
    <source>
        <strain evidence="2 3">CGMCC 1.3702</strain>
    </source>
</reference>
<dbReference type="EMBL" id="FOJW01000011">
    <property type="protein sequence ID" value="SFB24551.1"/>
    <property type="molecule type" value="Genomic_DNA"/>
</dbReference>
<keyword evidence="1" id="KW-1133">Transmembrane helix</keyword>
<dbReference type="STRING" id="237679.SAMN04488072_11152"/>
<keyword evidence="1" id="KW-0472">Membrane</keyword>
<name>A0A1I0ZG92_9BACI</name>
<dbReference type="PIRSF" id="PIRSF002599">
    <property type="entry name" value="Cold_shock_A"/>
    <property type="match status" value="1"/>
</dbReference>
<evidence type="ECO:0000313" key="3">
    <source>
        <dbReference type="Proteomes" id="UP000198642"/>
    </source>
</evidence>
<dbReference type="AlphaFoldDB" id="A0A1I0ZG92"/>
<dbReference type="InterPro" id="IPR010718">
    <property type="entry name" value="DUF1294"/>
</dbReference>
<organism evidence="2 3">
    <name type="scientific">Lentibacillus halodurans</name>
    <dbReference type="NCBI Taxonomy" id="237679"/>
    <lineage>
        <taxon>Bacteria</taxon>
        <taxon>Bacillati</taxon>
        <taxon>Bacillota</taxon>
        <taxon>Bacilli</taxon>
        <taxon>Bacillales</taxon>
        <taxon>Bacillaceae</taxon>
        <taxon>Lentibacillus</taxon>
    </lineage>
</organism>
<keyword evidence="1" id="KW-0812">Transmembrane</keyword>
<dbReference type="InterPro" id="IPR012156">
    <property type="entry name" value="Cold_shock_CspA"/>
</dbReference>
<feature type="transmembrane region" description="Helical" evidence="1">
    <location>
        <begin position="33"/>
        <end position="54"/>
    </location>
</feature>
<sequence length="88" mass="9971">MEMIVVYIIGVNAITFMLMAADKRKAKKQAYRIPERTFWGLAILGGAVGVWAGMKTFRHKTKHRSFTFGMPVLIITQAVLSVFMIFMS</sequence>
<evidence type="ECO:0000313" key="2">
    <source>
        <dbReference type="EMBL" id="SFB24551.1"/>
    </source>
</evidence>
<keyword evidence="3" id="KW-1185">Reference proteome</keyword>
<feature type="transmembrane region" description="Helical" evidence="1">
    <location>
        <begin position="6"/>
        <end position="21"/>
    </location>
</feature>
<feature type="transmembrane region" description="Helical" evidence="1">
    <location>
        <begin position="66"/>
        <end position="86"/>
    </location>
</feature>
<proteinExistence type="predicted"/>
<evidence type="ECO:0000256" key="1">
    <source>
        <dbReference type="SAM" id="Phobius"/>
    </source>
</evidence>
<protein>
    <submittedName>
        <fullName evidence="2">Uncharacterized membrane protein YsdA, DUF1294 family</fullName>
    </submittedName>
</protein>
<dbReference type="GO" id="GO:0003676">
    <property type="term" value="F:nucleic acid binding"/>
    <property type="evidence" value="ECO:0007669"/>
    <property type="project" value="InterPro"/>
</dbReference>
<dbReference type="Pfam" id="PF06961">
    <property type="entry name" value="DUF1294"/>
    <property type="match status" value="1"/>
</dbReference>
<accession>A0A1I0ZG92</accession>